<proteinExistence type="predicted"/>
<reference evidence="2" key="1">
    <citation type="submission" date="2018-02" db="EMBL/GenBank/DDBJ databases">
        <authorList>
            <person name="Clavel T."/>
            <person name="Strowig T."/>
        </authorList>
    </citation>
    <scope>NUCLEOTIDE SEQUENCE [LARGE SCALE GENOMIC DNA]</scope>
    <source>
        <strain evidence="2">DSM 103720</strain>
    </source>
</reference>
<comment type="caution">
    <text evidence="1">The sequence shown here is derived from an EMBL/GenBank/DDBJ whole genome shotgun (WGS) entry which is preliminary data.</text>
</comment>
<name>A0A2V1IIW6_9BACT</name>
<evidence type="ECO:0000313" key="2">
    <source>
        <dbReference type="Proteomes" id="UP000244905"/>
    </source>
</evidence>
<dbReference type="Pfam" id="PF13148">
    <property type="entry name" value="DUF3987"/>
    <property type="match status" value="1"/>
</dbReference>
<dbReference type="InterPro" id="IPR025048">
    <property type="entry name" value="DUF3987"/>
</dbReference>
<organism evidence="1 2">
    <name type="scientific">Duncaniella muris</name>
    <dbReference type="NCBI Taxonomy" id="2094150"/>
    <lineage>
        <taxon>Bacteria</taxon>
        <taxon>Pseudomonadati</taxon>
        <taxon>Bacteroidota</taxon>
        <taxon>Bacteroidia</taxon>
        <taxon>Bacteroidales</taxon>
        <taxon>Muribaculaceae</taxon>
        <taxon>Duncaniella</taxon>
    </lineage>
</organism>
<gene>
    <name evidence="1" type="ORF">C5O23_09370</name>
</gene>
<dbReference type="RefSeq" id="WP_107032685.1">
    <property type="nucleotide sequence ID" value="NZ_PUEC01000020.1"/>
</dbReference>
<protein>
    <submittedName>
        <fullName evidence="1">DUF3987 domain-containing protein</fullName>
    </submittedName>
</protein>
<accession>A0A2V1IIW6</accession>
<sequence>MEKNIIPDSVISALMNHAKTSDSDFPVHVFPAKMQRIILELNTTCGFPIDYTASAMLAAISVAIGNTHRVEVKRNWQESAIVYIAIVGRPGDCKSHPLTFVMRPLVNADWKNNQEFQKKHCEYQQAIAMSRKERISAGLEEFPKEPKRLRYLVSDVTQEGLSAIHSHNPRGLCLWVDELSAWFKNFTRYNTGSEEQFWLSAFNGSTTMSDRKNCQNSIFIKRPFISVVGTIQKRLLTELANGERAANGFIDRILFAMTKSNGKPRWNEDEVRDDLDREWERILNRLLSVECVVNEEKEPIPTVMRFTADAKRRLYEWQHENAALCDNEMSDNVVSFFCKLEIYVLRFCLILRLVRWAVSDKEPRPSYIEDDDVAGAIELAEYFRSNALSVLTCISEEKLNELHRTVYEHLTEEFSTADGIRIAERFGMKDHTFKMFLTRNLNTLFRRVRQGWYKKLSCYSTNKVTSDEQD</sequence>
<keyword evidence="2" id="KW-1185">Reference proteome</keyword>
<evidence type="ECO:0000313" key="1">
    <source>
        <dbReference type="EMBL" id="PWB01565.1"/>
    </source>
</evidence>
<dbReference type="Proteomes" id="UP000244905">
    <property type="component" value="Unassembled WGS sequence"/>
</dbReference>
<dbReference type="EMBL" id="PUEC01000020">
    <property type="protein sequence ID" value="PWB01565.1"/>
    <property type="molecule type" value="Genomic_DNA"/>
</dbReference>
<dbReference type="GeneID" id="82526548"/>
<dbReference type="AlphaFoldDB" id="A0A2V1IIW6"/>